<evidence type="ECO:0000313" key="8">
    <source>
        <dbReference type="Proteomes" id="UP000289708"/>
    </source>
</evidence>
<protein>
    <recommendedName>
        <fullName evidence="6">DAGKc domain-containing protein</fullName>
    </recommendedName>
</protein>
<organism evidence="7 8">
    <name type="scientific">Hansschlegelia zhihuaiae</name>
    <dbReference type="NCBI Taxonomy" id="405005"/>
    <lineage>
        <taxon>Bacteria</taxon>
        <taxon>Pseudomonadati</taxon>
        <taxon>Pseudomonadota</taxon>
        <taxon>Alphaproteobacteria</taxon>
        <taxon>Hyphomicrobiales</taxon>
        <taxon>Methylopilaceae</taxon>
        <taxon>Hansschlegelia</taxon>
    </lineage>
</organism>
<evidence type="ECO:0000313" key="7">
    <source>
        <dbReference type="EMBL" id="RXF69595.1"/>
    </source>
</evidence>
<accession>A0A4Q0M946</accession>
<dbReference type="Gene3D" id="2.60.200.40">
    <property type="match status" value="1"/>
</dbReference>
<dbReference type="EMBL" id="RYFI01000021">
    <property type="protein sequence ID" value="RXF69595.1"/>
    <property type="molecule type" value="Genomic_DNA"/>
</dbReference>
<evidence type="ECO:0000256" key="5">
    <source>
        <dbReference type="SAM" id="MobiDB-lite"/>
    </source>
</evidence>
<dbReference type="Gene3D" id="3.40.50.10330">
    <property type="entry name" value="Probable inorganic polyphosphate/atp-NAD kinase, domain 1"/>
    <property type="match status" value="1"/>
</dbReference>
<dbReference type="InterPro" id="IPR001206">
    <property type="entry name" value="Diacylglycerol_kinase_cat_dom"/>
</dbReference>
<gene>
    <name evidence="7" type="ORF">EK403_18530</name>
</gene>
<dbReference type="SMART" id="SM00046">
    <property type="entry name" value="DAGKc"/>
    <property type="match status" value="1"/>
</dbReference>
<evidence type="ECO:0000259" key="6">
    <source>
        <dbReference type="PROSITE" id="PS50146"/>
    </source>
</evidence>
<dbReference type="PANTHER" id="PTHR12358">
    <property type="entry name" value="SPHINGOSINE KINASE"/>
    <property type="match status" value="1"/>
</dbReference>
<keyword evidence="8" id="KW-1185">Reference proteome</keyword>
<keyword evidence="3" id="KW-0418">Kinase</keyword>
<dbReference type="AlphaFoldDB" id="A0A4Q0M946"/>
<evidence type="ECO:0000256" key="2">
    <source>
        <dbReference type="ARBA" id="ARBA00022741"/>
    </source>
</evidence>
<dbReference type="Pfam" id="PF00781">
    <property type="entry name" value="DAGK_cat"/>
    <property type="match status" value="1"/>
</dbReference>
<dbReference type="Pfam" id="PF19279">
    <property type="entry name" value="YegS_C"/>
    <property type="match status" value="1"/>
</dbReference>
<dbReference type="SUPFAM" id="SSF111331">
    <property type="entry name" value="NAD kinase/diacylglycerol kinase-like"/>
    <property type="match status" value="1"/>
</dbReference>
<dbReference type="RefSeq" id="WP_128778948.1">
    <property type="nucleotide sequence ID" value="NZ_RYFI01000021.1"/>
</dbReference>
<feature type="region of interest" description="Disordered" evidence="5">
    <location>
        <begin position="307"/>
        <end position="344"/>
    </location>
</feature>
<dbReference type="GO" id="GO:0005524">
    <property type="term" value="F:ATP binding"/>
    <property type="evidence" value="ECO:0007669"/>
    <property type="project" value="UniProtKB-KW"/>
</dbReference>
<evidence type="ECO:0000256" key="4">
    <source>
        <dbReference type="ARBA" id="ARBA00022840"/>
    </source>
</evidence>
<comment type="caution">
    <text evidence="7">The sequence shown here is derived from an EMBL/GenBank/DDBJ whole genome shotgun (WGS) entry which is preliminary data.</text>
</comment>
<dbReference type="GO" id="GO:0016301">
    <property type="term" value="F:kinase activity"/>
    <property type="evidence" value="ECO:0007669"/>
    <property type="project" value="UniProtKB-KW"/>
</dbReference>
<reference evidence="7 8" key="1">
    <citation type="submission" date="2018-12" db="EMBL/GenBank/DDBJ databases">
        <title>bacterium Hansschlegelia zhihuaiae S113.</title>
        <authorList>
            <person name="He J."/>
        </authorList>
    </citation>
    <scope>NUCLEOTIDE SEQUENCE [LARGE SCALE GENOMIC DNA]</scope>
    <source>
        <strain evidence="7 8">S 113</strain>
    </source>
</reference>
<dbReference type="InterPro" id="IPR050187">
    <property type="entry name" value="Lipid_Phosphate_FormReg"/>
</dbReference>
<feature type="domain" description="DAGKc" evidence="6">
    <location>
        <begin position="1"/>
        <end position="136"/>
    </location>
</feature>
<dbReference type="InterPro" id="IPR017438">
    <property type="entry name" value="ATP-NAD_kinase_N"/>
</dbReference>
<dbReference type="PANTHER" id="PTHR12358:SF54">
    <property type="entry name" value="SPHINGOSINE KINASE RELATED PROTEIN"/>
    <property type="match status" value="1"/>
</dbReference>
<dbReference type="Proteomes" id="UP000289708">
    <property type="component" value="Unassembled WGS sequence"/>
</dbReference>
<proteinExistence type="predicted"/>
<keyword evidence="2" id="KW-0547">Nucleotide-binding</keyword>
<dbReference type="OrthoDB" id="9815110at2"/>
<dbReference type="InterPro" id="IPR016064">
    <property type="entry name" value="NAD/diacylglycerol_kinase_sf"/>
</dbReference>
<evidence type="ECO:0000256" key="1">
    <source>
        <dbReference type="ARBA" id="ARBA00022679"/>
    </source>
</evidence>
<feature type="compositionally biased region" description="Basic and acidic residues" evidence="5">
    <location>
        <begin position="308"/>
        <end position="320"/>
    </location>
</feature>
<sequence length="344" mass="37248">MARCLVLLNPRSGTLKDLKEQSGAESPAARIERAFAAAGKQVDVRMVPPRDLGSVLEEVGRDRDHDEIIVGGGDGSLSRSLGRLLATEKTFGVLPFGTMNLLARDLGVPQEIDEAIAALATAEPARIDLATINGRPFHSISGLGFFAQMARAREAARGLKGLGRYAGFAYAAFRAFFRSGRSRYRLVIDGAPIKVDATAVLVTNNAFGEDGWRRPRLDAGEIEVIVAHAGGWRERFRLGVDVIRGGWRGNPLVESFRATSVLVEKGRRTRVWVATDGELTRERCPVAYEALPAAALMLRPAPLAPEAAEPRRLEEALNHDRHARPSAGHPSPSQKDGSPGQARR</sequence>
<name>A0A4Q0M946_9HYPH</name>
<keyword evidence="1" id="KW-0808">Transferase</keyword>
<keyword evidence="4" id="KW-0067">ATP-binding</keyword>
<evidence type="ECO:0000256" key="3">
    <source>
        <dbReference type="ARBA" id="ARBA00022777"/>
    </source>
</evidence>
<dbReference type="InterPro" id="IPR045540">
    <property type="entry name" value="YegS/DAGK_C"/>
</dbReference>
<dbReference type="PROSITE" id="PS50146">
    <property type="entry name" value="DAGK"/>
    <property type="match status" value="1"/>
</dbReference>